<sequence length="316" mass="34299">GHQLENYQALLACLEEVINEAPTFSGPSEAASIIPMYAILGPFLNTQAGYRAFTTDKINAQFHRIFDSWTKFLVSPDSRAVLTTEENGWLGGGAAAISEIVGAPFDVAFVYREDWINASCEATFERFSTDVKATDEFWIKALPYSMNHILNNDPLASRFVGGSVYQALLSPFDYHRWHSPIDGTVVAAYIVPGTYYAGRVDDNPPEDLDILSSSLPLAAAISTRAVILIECDNPNVGIVAFVGVGLAEVSTTKISVREGDKLKKGDELGSFHFGGSTYLLMFQGGVSLSLPEDNRGHTDVNSQLLLLNLVPLGQGK</sequence>
<dbReference type="OrthoDB" id="5973539at2759"/>
<organism evidence="4 5">
    <name type="scientific">Hydnomerulius pinastri MD-312</name>
    <dbReference type="NCBI Taxonomy" id="994086"/>
    <lineage>
        <taxon>Eukaryota</taxon>
        <taxon>Fungi</taxon>
        <taxon>Dikarya</taxon>
        <taxon>Basidiomycota</taxon>
        <taxon>Agaricomycotina</taxon>
        <taxon>Agaricomycetes</taxon>
        <taxon>Agaricomycetidae</taxon>
        <taxon>Boletales</taxon>
        <taxon>Boletales incertae sedis</taxon>
        <taxon>Leucogyrophana</taxon>
    </lineage>
</organism>
<evidence type="ECO:0000256" key="2">
    <source>
        <dbReference type="ARBA" id="ARBA00023239"/>
    </source>
</evidence>
<evidence type="ECO:0000313" key="4">
    <source>
        <dbReference type="EMBL" id="KIJ63755.1"/>
    </source>
</evidence>
<dbReference type="AlphaFoldDB" id="A0A0C9VZB2"/>
<dbReference type="InterPro" id="IPR003817">
    <property type="entry name" value="PS_Dcarbxylase"/>
</dbReference>
<protein>
    <recommendedName>
        <fullName evidence="3">L-tryptophan decarboxylase PsiD-like domain-containing protein</fullName>
    </recommendedName>
</protein>
<feature type="domain" description="L-tryptophan decarboxylase PsiD-like" evidence="3">
    <location>
        <begin position="3"/>
        <end position="94"/>
    </location>
</feature>
<accession>A0A0C9VZB2</accession>
<evidence type="ECO:0000259" key="3">
    <source>
        <dbReference type="Pfam" id="PF12588"/>
    </source>
</evidence>
<dbReference type="HOGENOM" id="CLU_033450_0_0_1"/>
<keyword evidence="5" id="KW-1185">Reference proteome</keyword>
<dbReference type="PANTHER" id="PTHR10067:SF9">
    <property type="entry name" value="PHOSPHATIDYLSERINE DECARBOXYLASE FAMILY PROTEIN (AFU_ORTHOLOGUE AFUA_7G01730)"/>
    <property type="match status" value="1"/>
</dbReference>
<dbReference type="Pfam" id="PF02666">
    <property type="entry name" value="PS_Dcarbxylase"/>
    <property type="match status" value="1"/>
</dbReference>
<dbReference type="GO" id="GO:0005739">
    <property type="term" value="C:mitochondrion"/>
    <property type="evidence" value="ECO:0007669"/>
    <property type="project" value="TreeGrafter"/>
</dbReference>
<dbReference type="Pfam" id="PF12588">
    <property type="entry name" value="PSDC"/>
    <property type="match status" value="1"/>
</dbReference>
<reference evidence="4 5" key="1">
    <citation type="submission" date="2014-04" db="EMBL/GenBank/DDBJ databases">
        <title>Evolutionary Origins and Diversification of the Mycorrhizal Mutualists.</title>
        <authorList>
            <consortium name="DOE Joint Genome Institute"/>
            <consortium name="Mycorrhizal Genomics Consortium"/>
            <person name="Kohler A."/>
            <person name="Kuo A."/>
            <person name="Nagy L.G."/>
            <person name="Floudas D."/>
            <person name="Copeland A."/>
            <person name="Barry K.W."/>
            <person name="Cichocki N."/>
            <person name="Veneault-Fourrey C."/>
            <person name="LaButti K."/>
            <person name="Lindquist E.A."/>
            <person name="Lipzen A."/>
            <person name="Lundell T."/>
            <person name="Morin E."/>
            <person name="Murat C."/>
            <person name="Riley R."/>
            <person name="Ohm R."/>
            <person name="Sun H."/>
            <person name="Tunlid A."/>
            <person name="Henrissat B."/>
            <person name="Grigoriev I.V."/>
            <person name="Hibbett D.S."/>
            <person name="Martin F."/>
        </authorList>
    </citation>
    <scope>NUCLEOTIDE SEQUENCE [LARGE SCALE GENOMIC DNA]</scope>
    <source>
        <strain evidence="4 5">MD-312</strain>
    </source>
</reference>
<dbReference type="Proteomes" id="UP000053820">
    <property type="component" value="Unassembled WGS sequence"/>
</dbReference>
<gene>
    <name evidence="4" type="ORF">HYDPIDRAFT_91598</name>
</gene>
<dbReference type="InterPro" id="IPR022237">
    <property type="entry name" value="PsiD-like"/>
</dbReference>
<keyword evidence="1" id="KW-0210">Decarboxylase</keyword>
<keyword evidence="2" id="KW-0456">Lyase</keyword>
<proteinExistence type="predicted"/>
<dbReference type="PANTHER" id="PTHR10067">
    <property type="entry name" value="PHOSPHATIDYLSERINE DECARBOXYLASE"/>
    <property type="match status" value="1"/>
</dbReference>
<name>A0A0C9VZB2_9AGAM</name>
<dbReference type="GO" id="GO:0004609">
    <property type="term" value="F:phosphatidylserine decarboxylase activity"/>
    <property type="evidence" value="ECO:0007669"/>
    <property type="project" value="InterPro"/>
</dbReference>
<feature type="non-terminal residue" evidence="4">
    <location>
        <position position="1"/>
    </location>
</feature>
<dbReference type="EMBL" id="KN839849">
    <property type="protein sequence ID" value="KIJ63755.1"/>
    <property type="molecule type" value="Genomic_DNA"/>
</dbReference>
<evidence type="ECO:0000313" key="5">
    <source>
        <dbReference type="Proteomes" id="UP000053820"/>
    </source>
</evidence>
<evidence type="ECO:0000256" key="1">
    <source>
        <dbReference type="ARBA" id="ARBA00022793"/>
    </source>
</evidence>
<dbReference type="GO" id="GO:0006646">
    <property type="term" value="P:phosphatidylethanolamine biosynthetic process"/>
    <property type="evidence" value="ECO:0007669"/>
    <property type="project" value="TreeGrafter"/>
</dbReference>